<dbReference type="Proteomes" id="UP000184603">
    <property type="component" value="Unassembled WGS sequence"/>
</dbReference>
<sequence>MRKKILVPIAFSVYSQGIINYAASLAGPLGAEMMIVNVINERDLEAVERISSFGYKVDSEHYVRTIKDERRAMLVQLTENLTLPEGQVSFSFRVGDPATELLKLVVDEHIDMVVMGVKTRDIRHLFTGSVAEQMFARCPCTVVSYRDPETIERLQKRIAKHR</sequence>
<feature type="domain" description="UspA" evidence="2">
    <location>
        <begin position="1"/>
        <end position="143"/>
    </location>
</feature>
<gene>
    <name evidence="3" type="ORF">SAMN02745220_02845</name>
</gene>
<dbReference type="STRING" id="1121416.SAMN02745220_02845"/>
<dbReference type="EMBL" id="FRFE01000013">
    <property type="protein sequence ID" value="SHO49416.1"/>
    <property type="molecule type" value="Genomic_DNA"/>
</dbReference>
<comment type="similarity">
    <text evidence="1">Belongs to the universal stress protein A family.</text>
</comment>
<proteinExistence type="inferred from homology"/>
<dbReference type="InterPro" id="IPR006016">
    <property type="entry name" value="UspA"/>
</dbReference>
<dbReference type="PANTHER" id="PTHR46268:SF6">
    <property type="entry name" value="UNIVERSAL STRESS PROTEIN UP12"/>
    <property type="match status" value="1"/>
</dbReference>
<name>A0A1M7YA21_9BACT</name>
<dbReference type="Pfam" id="PF00582">
    <property type="entry name" value="Usp"/>
    <property type="match status" value="1"/>
</dbReference>
<dbReference type="CDD" id="cd00293">
    <property type="entry name" value="USP-like"/>
    <property type="match status" value="1"/>
</dbReference>
<evidence type="ECO:0000313" key="4">
    <source>
        <dbReference type="Proteomes" id="UP000184603"/>
    </source>
</evidence>
<evidence type="ECO:0000313" key="3">
    <source>
        <dbReference type="EMBL" id="SHO49416.1"/>
    </source>
</evidence>
<dbReference type="AlphaFoldDB" id="A0A1M7YA21"/>
<dbReference type="SUPFAM" id="SSF52402">
    <property type="entry name" value="Adenine nucleotide alpha hydrolases-like"/>
    <property type="match status" value="1"/>
</dbReference>
<organism evidence="3 4">
    <name type="scientific">Desulfopila aestuarii DSM 18488</name>
    <dbReference type="NCBI Taxonomy" id="1121416"/>
    <lineage>
        <taxon>Bacteria</taxon>
        <taxon>Pseudomonadati</taxon>
        <taxon>Thermodesulfobacteriota</taxon>
        <taxon>Desulfobulbia</taxon>
        <taxon>Desulfobulbales</taxon>
        <taxon>Desulfocapsaceae</taxon>
        <taxon>Desulfopila</taxon>
    </lineage>
</organism>
<protein>
    <submittedName>
        <fullName evidence="3">Nucleotide-binding universal stress protein, UspA family</fullName>
    </submittedName>
</protein>
<dbReference type="PANTHER" id="PTHR46268">
    <property type="entry name" value="STRESS RESPONSE PROTEIN NHAX"/>
    <property type="match status" value="1"/>
</dbReference>
<reference evidence="3 4" key="1">
    <citation type="submission" date="2016-12" db="EMBL/GenBank/DDBJ databases">
        <authorList>
            <person name="Song W.-J."/>
            <person name="Kurnit D.M."/>
        </authorList>
    </citation>
    <scope>NUCLEOTIDE SEQUENCE [LARGE SCALE GENOMIC DNA]</scope>
    <source>
        <strain evidence="3 4">DSM 18488</strain>
    </source>
</reference>
<dbReference type="PRINTS" id="PR01438">
    <property type="entry name" value="UNVRSLSTRESS"/>
</dbReference>
<dbReference type="RefSeq" id="WP_073614164.1">
    <property type="nucleotide sequence ID" value="NZ_FRFE01000013.1"/>
</dbReference>
<evidence type="ECO:0000256" key="1">
    <source>
        <dbReference type="ARBA" id="ARBA00008791"/>
    </source>
</evidence>
<keyword evidence="4" id="KW-1185">Reference proteome</keyword>
<accession>A0A1M7YA21</accession>
<dbReference type="InterPro" id="IPR006015">
    <property type="entry name" value="Universal_stress_UspA"/>
</dbReference>
<dbReference type="InterPro" id="IPR014729">
    <property type="entry name" value="Rossmann-like_a/b/a_fold"/>
</dbReference>
<dbReference type="Gene3D" id="3.40.50.620">
    <property type="entry name" value="HUPs"/>
    <property type="match status" value="1"/>
</dbReference>
<dbReference type="OrthoDB" id="5431433at2"/>
<evidence type="ECO:0000259" key="2">
    <source>
        <dbReference type="Pfam" id="PF00582"/>
    </source>
</evidence>